<evidence type="ECO:0000313" key="1">
    <source>
        <dbReference type="EMBL" id="CAL1703042.1"/>
    </source>
</evidence>
<dbReference type="Gene3D" id="3.80.10.10">
    <property type="entry name" value="Ribonuclease Inhibitor"/>
    <property type="match status" value="1"/>
</dbReference>
<keyword evidence="2" id="KW-1185">Reference proteome</keyword>
<dbReference type="EMBL" id="OZ037945">
    <property type="protein sequence ID" value="CAL1703042.1"/>
    <property type="molecule type" value="Genomic_DNA"/>
</dbReference>
<sequence length="415" mass="47493">MRLPELLAYIIEILRKDRAALLACSLTCSTWHAASRPYIYYSISLDSYAKCTKLQILIDELPIIGRWVRKLKIVGHYNDLGWIPTFPLVLCDQLRRLHTITFQNVRFSQLYLDPEWVTASGFAYFRRLRTLKFLDGCQLKDPELRSIICSVRNLRNLTLDGVILRAAPQESFSQLFTPNVTSVRIGLFCDLANNGFDTWLTNAGSSHHIRSLVLQVPAFGSSMDWRAFGPALESLAIYDSQSILRHYTFFSAFDVSPCRCLRRLAVTDFHCKAGTIDLLKRLPSPQILTHFKFSSLFHGKIEGRRYDTYQELDCLLSSSTFSSLERFYCVYSRLVKRGREDRIVERLATLFPRLVARGVMRVHFVVESELPPMFDDHGSRIPQGRDSTIGAAIQKGDELGYLEDFVPTLNLTQAV</sequence>
<proteinExistence type="predicted"/>
<accession>A0ABP1D7H3</accession>
<evidence type="ECO:0000313" key="2">
    <source>
        <dbReference type="Proteomes" id="UP001497453"/>
    </source>
</evidence>
<dbReference type="SUPFAM" id="SSF52047">
    <property type="entry name" value="RNI-like"/>
    <property type="match status" value="1"/>
</dbReference>
<protein>
    <recommendedName>
        <fullName evidence="3">F-box domain-containing protein</fullName>
    </recommendedName>
</protein>
<name>A0ABP1D7H3_9APHY</name>
<reference evidence="2" key="1">
    <citation type="submission" date="2024-04" db="EMBL/GenBank/DDBJ databases">
        <authorList>
            <person name="Shaw F."/>
            <person name="Minotto A."/>
        </authorList>
    </citation>
    <scope>NUCLEOTIDE SEQUENCE [LARGE SCALE GENOMIC DNA]</scope>
</reference>
<dbReference type="InterPro" id="IPR032675">
    <property type="entry name" value="LRR_dom_sf"/>
</dbReference>
<evidence type="ECO:0008006" key="3">
    <source>
        <dbReference type="Google" id="ProtNLM"/>
    </source>
</evidence>
<dbReference type="Proteomes" id="UP001497453">
    <property type="component" value="Chromosome 2"/>
</dbReference>
<gene>
    <name evidence="1" type="ORF">GFSPODELE1_LOCUS4367</name>
</gene>
<organism evidence="1 2">
    <name type="scientific">Somion occarium</name>
    <dbReference type="NCBI Taxonomy" id="3059160"/>
    <lineage>
        <taxon>Eukaryota</taxon>
        <taxon>Fungi</taxon>
        <taxon>Dikarya</taxon>
        <taxon>Basidiomycota</taxon>
        <taxon>Agaricomycotina</taxon>
        <taxon>Agaricomycetes</taxon>
        <taxon>Polyporales</taxon>
        <taxon>Cerrenaceae</taxon>
        <taxon>Somion</taxon>
    </lineage>
</organism>